<comment type="caution">
    <text evidence="2">The sequence shown here is derived from an EMBL/GenBank/DDBJ whole genome shotgun (WGS) entry which is preliminary data.</text>
</comment>
<dbReference type="PROSITE" id="PS51257">
    <property type="entry name" value="PROKAR_LIPOPROTEIN"/>
    <property type="match status" value="1"/>
</dbReference>
<dbReference type="AlphaFoldDB" id="A0A246GFT3"/>
<organism evidence="2 3">
    <name type="scientific">Flavobacterium davisii</name>
    <dbReference type="NCBI Taxonomy" id="2906077"/>
    <lineage>
        <taxon>Bacteria</taxon>
        <taxon>Pseudomonadati</taxon>
        <taxon>Bacteroidota</taxon>
        <taxon>Flavobacteriia</taxon>
        <taxon>Flavobacteriales</taxon>
        <taxon>Flavobacteriaceae</taxon>
        <taxon>Flavobacterium</taxon>
    </lineage>
</organism>
<evidence type="ECO:0000313" key="2">
    <source>
        <dbReference type="EMBL" id="OWP83011.1"/>
    </source>
</evidence>
<feature type="signal peptide" evidence="1">
    <location>
        <begin position="1"/>
        <end position="19"/>
    </location>
</feature>
<evidence type="ECO:0008006" key="4">
    <source>
        <dbReference type="Google" id="ProtNLM"/>
    </source>
</evidence>
<protein>
    <recommendedName>
        <fullName evidence="4">Lipoprotein</fullName>
    </recommendedName>
</protein>
<evidence type="ECO:0000313" key="3">
    <source>
        <dbReference type="Proteomes" id="UP000197768"/>
    </source>
</evidence>
<evidence type="ECO:0000256" key="1">
    <source>
        <dbReference type="SAM" id="SignalP"/>
    </source>
</evidence>
<dbReference type="EMBL" id="MTCZ01000187">
    <property type="protein sequence ID" value="OWP83011.1"/>
    <property type="molecule type" value="Genomic_DNA"/>
</dbReference>
<proteinExistence type="predicted"/>
<accession>A0A246GFT3</accession>
<keyword evidence="1" id="KW-0732">Signal</keyword>
<gene>
    <name evidence="2" type="ORF">BWK59_12790</name>
</gene>
<feature type="chain" id="PRO_5012625398" description="Lipoprotein" evidence="1">
    <location>
        <begin position="20"/>
        <end position="376"/>
    </location>
</feature>
<sequence length="376" mass="44210">MKKSSILLIILFIIFSCKNDTTITESVSENTQITNQQGDYKKVLFTTKNNYKEDSNQLSTLNLNFDNYNLEFNLLEENTFITTQYQNKLVKELETVDYNFTYDSDFETAEKEISIYHSESFNEGILILPIATEEYEKFSVYNFSKDYFNYLGNLTIENTSEFEKFNKTNNIPFQSQDFTIVNNQGIYSFTKKLSSNVMLTYKLEKETINPNKSLIDKIKSLKSSNNPNKKDLSQFNLIDSKMNDFDNNGINDKIEIFDNKRDFTSDDETTKKCPIIVSMNESKTLFENPNIFRNDSFDKFKKIDCKDGYFTVILFNEVPDSSIYEKYLTFKFDNTTKKFFLTKYTFLDLETNKRIDKTEKNFGKIDFESLDLDNLK</sequence>
<dbReference type="Proteomes" id="UP000197768">
    <property type="component" value="Unassembled WGS sequence"/>
</dbReference>
<dbReference type="RefSeq" id="WP_088394493.1">
    <property type="nucleotide sequence ID" value="NZ_MTCZ01000187.1"/>
</dbReference>
<name>A0A246GFT3_9FLAO</name>
<reference evidence="2 3" key="1">
    <citation type="journal article" date="2017" name="Infect. Genet. Evol.">
        <title>Comparative genome analysis of fish pathogen Flavobacterium columnare reveals extensive sequence diversity within the species.</title>
        <authorList>
            <person name="Kayansamruaj P."/>
            <person name="Dong H.T."/>
            <person name="Hirono I."/>
            <person name="Kondo H."/>
            <person name="Senapin S."/>
            <person name="Rodkhum C."/>
        </authorList>
    </citation>
    <scope>NUCLEOTIDE SEQUENCE [LARGE SCALE GENOMIC DNA]</scope>
    <source>
        <strain evidence="2 3">1215</strain>
    </source>
</reference>